<dbReference type="Gene3D" id="2.60.40.10">
    <property type="entry name" value="Immunoglobulins"/>
    <property type="match status" value="1"/>
</dbReference>
<evidence type="ECO:0000313" key="3">
    <source>
        <dbReference type="EMBL" id="MCN9242048.1"/>
    </source>
</evidence>
<evidence type="ECO:0000256" key="2">
    <source>
        <dbReference type="SAM" id="Phobius"/>
    </source>
</evidence>
<reference evidence="3 4" key="1">
    <citation type="submission" date="2022-05" db="EMBL/GenBank/DDBJ databases">
        <title>Streptomyces sp. nov. RY43-2 isolated from soil of a peat swamp forest.</title>
        <authorList>
            <person name="Kanchanasin P."/>
            <person name="Tanasupawat S."/>
            <person name="Phongsopitanun W."/>
        </authorList>
    </citation>
    <scope>NUCLEOTIDE SEQUENCE [LARGE SCALE GENOMIC DNA]</scope>
    <source>
        <strain evidence="3 4">RY43-2</strain>
    </source>
</reference>
<keyword evidence="4" id="KW-1185">Reference proteome</keyword>
<keyword evidence="2" id="KW-0812">Transmembrane</keyword>
<dbReference type="InterPro" id="IPR046112">
    <property type="entry name" value="DUF6049"/>
</dbReference>
<organism evidence="3 4">
    <name type="scientific">Streptomyces macrolidinus</name>
    <dbReference type="NCBI Taxonomy" id="2952607"/>
    <lineage>
        <taxon>Bacteria</taxon>
        <taxon>Bacillati</taxon>
        <taxon>Actinomycetota</taxon>
        <taxon>Actinomycetes</taxon>
        <taxon>Kitasatosporales</taxon>
        <taxon>Streptomycetaceae</taxon>
        <taxon>Streptomyces</taxon>
    </lineage>
</organism>
<evidence type="ECO:0000256" key="1">
    <source>
        <dbReference type="SAM" id="MobiDB-lite"/>
    </source>
</evidence>
<accession>A0ABT0ZEP5</accession>
<proteinExistence type="predicted"/>
<dbReference type="RefSeq" id="WP_252425353.1">
    <property type="nucleotide sequence ID" value="NZ_JAMWMR010000011.1"/>
</dbReference>
<dbReference type="EMBL" id="JAMWMR010000011">
    <property type="protein sequence ID" value="MCN9242048.1"/>
    <property type="molecule type" value="Genomic_DNA"/>
</dbReference>
<keyword evidence="2" id="KW-0472">Membrane</keyword>
<evidence type="ECO:0000313" key="4">
    <source>
        <dbReference type="Proteomes" id="UP001523219"/>
    </source>
</evidence>
<feature type="compositionally biased region" description="Basic and acidic residues" evidence="1">
    <location>
        <begin position="768"/>
        <end position="785"/>
    </location>
</feature>
<dbReference type="InterPro" id="IPR013783">
    <property type="entry name" value="Ig-like_fold"/>
</dbReference>
<feature type="region of interest" description="Disordered" evidence="1">
    <location>
        <begin position="730"/>
        <end position="807"/>
    </location>
</feature>
<protein>
    <submittedName>
        <fullName evidence="3">DUF6049 family protein</fullName>
    </submittedName>
</protein>
<feature type="transmembrane region" description="Helical" evidence="2">
    <location>
        <begin position="702"/>
        <end position="721"/>
    </location>
</feature>
<dbReference type="Pfam" id="PF19516">
    <property type="entry name" value="DUF6049"/>
    <property type="match status" value="1"/>
</dbReference>
<dbReference type="Proteomes" id="UP001523219">
    <property type="component" value="Unassembled WGS sequence"/>
</dbReference>
<comment type="caution">
    <text evidence="3">The sequence shown here is derived from an EMBL/GenBank/DDBJ whole genome shotgun (WGS) entry which is preliminary data.</text>
</comment>
<name>A0ABT0ZEP5_9ACTN</name>
<sequence>MAEAADFQGMSPSPARRWLRRTRALLVGAPLLAGLVQLPTGAVAHAAEQSAVTEVGGSRTVAVSLNSLSPSLPTEGDTLTLSGTVTNKSKQAVTDAHVGLRMGQRLTSRTSIDDATRRTGYLAGVDGPEVGGKYVADVARLAPGAKQDFSISVPVKELDLGSTGVYELGVSLSGQTVAQPYEQVLGIQRTFLPWQSGNADTKTKTTYLWPLISSVHLASETLPNQEQTPVFQNDDLAKEIAPGGRLSQLLSLGKDLDVTWVVDPDLLASVDAMTDSYSIKGEGDSVTAGKHQAVAKQWLADLEKTVQHKEVVALPFADPDLASLAHNGKNVTGSLSHLKDATNVAASTVETILHVKPDTDFAWPVDGAVDPSIIKVATSAGADKVIARSDSLKETGGLFYTPTAARPIGGGTTAVVADARLSTAFQGDMDAAGDSTLAVQKFLAQSLMISLEEPQKQRSIVIAPQRMPSAGQARSMADALTALQSSGWSQPDELSAAVDARPDPNATTKVPASGYPSSLRKAQLPQSAFQQIEDTQGKLDNFKVILTDPARVVTPFGRAIDRAMSTSWRGHATEASTFRQGVESYLDVLADQVRLIEKSETKLSGRSATIPVTVQNNLMQGVDHLVLRLTSKQPTRLKIGDGPYLEQPITISGGHSQSVKFPTAANANGRAAVVAQLYTEDGQAYGPAVTFDVNVTEITPTVMLVIAGGVLLLVLAGFRMYTQRKRIAARQAEEQSKSPDSATDDGGPSEAGDGAVGTDDTSGSTASPEKESAARAGEDDPEHQGDPAPDTAPGSSDPSGTGEKVER</sequence>
<gene>
    <name evidence="3" type="ORF">NGF19_14825</name>
</gene>
<keyword evidence="2" id="KW-1133">Transmembrane helix</keyword>